<dbReference type="Proteomes" id="UP000256838">
    <property type="component" value="Unassembled WGS sequence"/>
</dbReference>
<keyword evidence="2" id="KW-1185">Reference proteome</keyword>
<name>A0A3D8K3K5_9BURK</name>
<dbReference type="AlphaFoldDB" id="A0A3D8K3K5"/>
<accession>A0A3D8K3K5</accession>
<dbReference type="RefSeq" id="WP_115532418.1">
    <property type="nucleotide sequence ID" value="NZ_QRGA01000003.1"/>
</dbReference>
<organism evidence="1 2">
    <name type="scientific">Trinickia dinghuensis</name>
    <dbReference type="NCBI Taxonomy" id="2291023"/>
    <lineage>
        <taxon>Bacteria</taxon>
        <taxon>Pseudomonadati</taxon>
        <taxon>Pseudomonadota</taxon>
        <taxon>Betaproteobacteria</taxon>
        <taxon>Burkholderiales</taxon>
        <taxon>Burkholderiaceae</taxon>
        <taxon>Trinickia</taxon>
    </lineage>
</organism>
<sequence>MNNTYMTVLVALAGAVSTLLGVLITSRTQVANQKLNIEFQVELAREKARSDAWAAASQSAVVQLAVAHKNLSQIAREFSLTGLDIMWTASMPVAEFNIKYLSLCEKADELLMIVDFHAPDASAAAREVYGQMNMFWGSFKNILYQTEKGKTPSELSSQLGAAHDAAKLIGEKAAFAKARLSETFQEHFVN</sequence>
<reference evidence="1 2" key="1">
    <citation type="submission" date="2018-08" db="EMBL/GenBank/DDBJ databases">
        <title>Paraburkholderia sp. DHOM06 isolated from forest soil.</title>
        <authorList>
            <person name="Gao Z.-H."/>
            <person name="Qiu L.-H."/>
        </authorList>
    </citation>
    <scope>NUCLEOTIDE SEQUENCE [LARGE SCALE GENOMIC DNA]</scope>
    <source>
        <strain evidence="1 2">DHOM06</strain>
    </source>
</reference>
<gene>
    <name evidence="1" type="ORF">DWV00_04850</name>
</gene>
<evidence type="ECO:0000313" key="1">
    <source>
        <dbReference type="EMBL" id="RDU99750.1"/>
    </source>
</evidence>
<dbReference type="EMBL" id="QRGA01000003">
    <property type="protein sequence ID" value="RDU99750.1"/>
    <property type="molecule type" value="Genomic_DNA"/>
</dbReference>
<comment type="caution">
    <text evidence="1">The sequence shown here is derived from an EMBL/GenBank/DDBJ whole genome shotgun (WGS) entry which is preliminary data.</text>
</comment>
<proteinExistence type="predicted"/>
<dbReference type="OrthoDB" id="5687312at2"/>
<protein>
    <submittedName>
        <fullName evidence="1">Uncharacterized protein</fullName>
    </submittedName>
</protein>
<evidence type="ECO:0000313" key="2">
    <source>
        <dbReference type="Proteomes" id="UP000256838"/>
    </source>
</evidence>